<sequence length="640" mass="72594">MSNFDSHHAMAEASGTPVADNLATALNPSTNPDSATADLDGDADVSTGVGAIMFLLRKRKAIDDTANTSDSNKLSIKRQKAHAGDHPRVRRARNPAHVRRMVPMSAEEREAYAHLANLQRDAGALDGLPQELLDNIWRQIFVGTRVTFKKSPATNRIPDRLAWWRDGFPFTRISKKHSRDAKRAMLEHATVLVPATDVALLLAQCKEIAEIRHIQLCVPSTVCNSFTLMDDFFRALTSLRTLRIDTFVRHSRRQHSNLAELMDKEALWTGRLLLQVLTRSRELPIHKAVELDLDWLYDILRGEAFLGWEKAPAVQVTVGFEIEKADNTYSFSENENGTIDTSPSVYHFGSGLLTGTRGGRQVSAKQRIPSFTGFRRRGGRAMLCDASMPNTVVRSLVESIIGHPLGEVDQRELWRFAWFEADRNCDSNPWDLDIDREVYLAACELYAFDQENPSCRKLIAWLEQRSVPELQIENAEQAQDLIVVVDPRTRPIPQYVGYFFQQAFNQMLEQAWDRSEPIIRRGRHPRTFEFANTLQVYQFVTSLIQLCTGRRCRVLDAAAGTDFPRLIKASYYRRCFDRLYKLPTRPGTEAVTKHMSLEAERLRPSDPVAAMDLTWAIKYMATGGLWQHSGMATDFANLFD</sequence>
<feature type="compositionally biased region" description="Polar residues" evidence="1">
    <location>
        <begin position="24"/>
        <end position="34"/>
    </location>
</feature>
<feature type="region of interest" description="Disordered" evidence="1">
    <location>
        <begin position="21"/>
        <end position="42"/>
    </location>
</feature>
<dbReference type="RefSeq" id="XP_017999146.1">
    <property type="nucleotide sequence ID" value="XM_018144827.1"/>
</dbReference>
<reference evidence="2 3" key="1">
    <citation type="submission" date="2015-06" db="EMBL/GenBank/DDBJ databases">
        <title>Draft genome of the ant-associated black yeast Phialophora attae CBS 131958.</title>
        <authorList>
            <person name="Moreno L.F."/>
            <person name="Stielow B.J."/>
            <person name="de Hoog S."/>
            <person name="Vicente V.A."/>
            <person name="Weiss V.A."/>
            <person name="de Vries M."/>
            <person name="Cruz L.M."/>
            <person name="Souza E.M."/>
        </authorList>
    </citation>
    <scope>NUCLEOTIDE SEQUENCE [LARGE SCALE GENOMIC DNA]</scope>
    <source>
        <strain evidence="2 3">CBS 131958</strain>
    </source>
</reference>
<dbReference type="AlphaFoldDB" id="A0A0N1NY41"/>
<dbReference type="OrthoDB" id="5583at2759"/>
<organism evidence="2 3">
    <name type="scientific">Cyphellophora attinorum</name>
    <dbReference type="NCBI Taxonomy" id="1664694"/>
    <lineage>
        <taxon>Eukaryota</taxon>
        <taxon>Fungi</taxon>
        <taxon>Dikarya</taxon>
        <taxon>Ascomycota</taxon>
        <taxon>Pezizomycotina</taxon>
        <taxon>Eurotiomycetes</taxon>
        <taxon>Chaetothyriomycetidae</taxon>
        <taxon>Chaetothyriales</taxon>
        <taxon>Cyphellophoraceae</taxon>
        <taxon>Cyphellophora</taxon>
    </lineage>
</organism>
<evidence type="ECO:0000256" key="1">
    <source>
        <dbReference type="SAM" id="MobiDB-lite"/>
    </source>
</evidence>
<dbReference type="Proteomes" id="UP000038010">
    <property type="component" value="Unassembled WGS sequence"/>
</dbReference>
<dbReference type="VEuPathDB" id="FungiDB:AB675_4672"/>
<dbReference type="GeneID" id="28736707"/>
<dbReference type="EMBL" id="LFJN01000016">
    <property type="protein sequence ID" value="KPI39183.1"/>
    <property type="molecule type" value="Genomic_DNA"/>
</dbReference>
<accession>A0A0N1NY41</accession>
<gene>
    <name evidence="2" type="ORF">AB675_4672</name>
</gene>
<proteinExistence type="predicted"/>
<feature type="region of interest" description="Disordered" evidence="1">
    <location>
        <begin position="66"/>
        <end position="89"/>
    </location>
</feature>
<evidence type="ECO:0000313" key="2">
    <source>
        <dbReference type="EMBL" id="KPI39183.1"/>
    </source>
</evidence>
<comment type="caution">
    <text evidence="2">The sequence shown here is derived from an EMBL/GenBank/DDBJ whole genome shotgun (WGS) entry which is preliminary data.</text>
</comment>
<protein>
    <submittedName>
        <fullName evidence="2">Uncharacterized protein</fullName>
    </submittedName>
</protein>
<name>A0A0N1NY41_9EURO</name>
<keyword evidence="3" id="KW-1185">Reference proteome</keyword>
<evidence type="ECO:0000313" key="3">
    <source>
        <dbReference type="Proteomes" id="UP000038010"/>
    </source>
</evidence>